<dbReference type="Proteomes" id="UP001162480">
    <property type="component" value="Chromosome 8"/>
</dbReference>
<evidence type="ECO:0000259" key="16">
    <source>
        <dbReference type="PROSITE" id="PS51352"/>
    </source>
</evidence>
<keyword evidence="7" id="KW-1015">Disulfide bond</keyword>
<protein>
    <recommendedName>
        <fullName evidence="3">Thioredoxin peroxidase</fullName>
        <ecNumber evidence="2">1.11.1.24</ecNumber>
    </recommendedName>
    <alternativeName>
        <fullName evidence="9">Peroxiredoxin</fullName>
    </alternativeName>
    <alternativeName>
        <fullName evidence="11">Thioredoxin-dependent peroxide reductase</fullName>
    </alternativeName>
    <alternativeName>
        <fullName evidence="12">Thioredoxin-dependent peroxiredoxin</fullName>
    </alternativeName>
</protein>
<dbReference type="Pfam" id="PF10417">
    <property type="entry name" value="1-cysPrx_C"/>
    <property type="match status" value="1"/>
</dbReference>
<feature type="domain" description="Thioredoxin" evidence="16">
    <location>
        <begin position="46"/>
        <end position="204"/>
    </location>
</feature>
<evidence type="ECO:0000256" key="13">
    <source>
        <dbReference type="PIRNR" id="PIRNR000239"/>
    </source>
</evidence>
<evidence type="ECO:0000313" key="17">
    <source>
        <dbReference type="EMBL" id="CAI9726713.1"/>
    </source>
</evidence>
<dbReference type="FunFam" id="3.40.30.10:FF:000003">
    <property type="entry name" value="Peroxiredoxin 1"/>
    <property type="match status" value="1"/>
</dbReference>
<dbReference type="GO" id="GO:0005829">
    <property type="term" value="C:cytosol"/>
    <property type="evidence" value="ECO:0007669"/>
    <property type="project" value="TreeGrafter"/>
</dbReference>
<dbReference type="InterPro" id="IPR024706">
    <property type="entry name" value="Peroxiredoxin_AhpC-typ"/>
</dbReference>
<dbReference type="CDD" id="cd03015">
    <property type="entry name" value="PRX_Typ2cys"/>
    <property type="match status" value="1"/>
</dbReference>
<sequence length="237" mass="26621">MQTRPVSGKEAAPPSLAVTSGETELGENKEKDEWEKTSFSQIINMLKLAQKAPEFKGMAVVNGEFKTIQLSDFKGKYLVLFFYPLDFTFVCPTEITAFSDRMEEFKKINCEVVACSTDSHYSHLAWINTPRKQGGLGEMKIPLLADKTLKIASDYGCLKEDEGISFRGLFIIDEKGVLRQITINDLPVGRSVDETLRLVQAFQFTDEHGEVCPVGWKPGSNTMKPDPKGSKEYFKQM</sequence>
<dbReference type="EMBL" id="OX597821">
    <property type="protein sequence ID" value="CAI9726713.1"/>
    <property type="molecule type" value="Genomic_DNA"/>
</dbReference>
<evidence type="ECO:0000256" key="7">
    <source>
        <dbReference type="ARBA" id="ARBA00023157"/>
    </source>
</evidence>
<dbReference type="GO" id="GO:0019430">
    <property type="term" value="P:removal of superoxide radicals"/>
    <property type="evidence" value="ECO:0007669"/>
    <property type="project" value="TreeGrafter"/>
</dbReference>
<dbReference type="GO" id="GO:0042744">
    <property type="term" value="P:hydrogen peroxide catabolic process"/>
    <property type="evidence" value="ECO:0007669"/>
    <property type="project" value="TreeGrafter"/>
</dbReference>
<evidence type="ECO:0000256" key="10">
    <source>
        <dbReference type="ARBA" id="ARBA00049091"/>
    </source>
</evidence>
<dbReference type="PANTHER" id="PTHR10681:SF163">
    <property type="entry name" value="AT16346P-RELATED"/>
    <property type="match status" value="1"/>
</dbReference>
<dbReference type="PROSITE" id="PS51352">
    <property type="entry name" value="THIOREDOXIN_2"/>
    <property type="match status" value="1"/>
</dbReference>
<evidence type="ECO:0000256" key="3">
    <source>
        <dbReference type="ARBA" id="ARBA00018824"/>
    </source>
</evidence>
<dbReference type="Gene3D" id="3.40.30.10">
    <property type="entry name" value="Glutaredoxin"/>
    <property type="match status" value="1"/>
</dbReference>
<dbReference type="GO" id="GO:0008379">
    <property type="term" value="F:thioredoxin peroxidase activity"/>
    <property type="evidence" value="ECO:0007669"/>
    <property type="project" value="TreeGrafter"/>
</dbReference>
<keyword evidence="6 13" id="KW-0560">Oxidoreductase</keyword>
<comment type="catalytic activity">
    <reaction evidence="10">
        <text>a hydroperoxide + [thioredoxin]-dithiol = an alcohol + [thioredoxin]-disulfide + H2O</text>
        <dbReference type="Rhea" id="RHEA:62620"/>
        <dbReference type="Rhea" id="RHEA-COMP:10698"/>
        <dbReference type="Rhea" id="RHEA-COMP:10700"/>
        <dbReference type="ChEBI" id="CHEBI:15377"/>
        <dbReference type="ChEBI" id="CHEBI:29950"/>
        <dbReference type="ChEBI" id="CHEBI:30879"/>
        <dbReference type="ChEBI" id="CHEBI:35924"/>
        <dbReference type="ChEBI" id="CHEBI:50058"/>
        <dbReference type="EC" id="1.11.1.24"/>
    </reaction>
</comment>
<dbReference type="PIRSF" id="PIRSF000239">
    <property type="entry name" value="AHPC"/>
    <property type="match status" value="1"/>
</dbReference>
<evidence type="ECO:0000256" key="1">
    <source>
        <dbReference type="ARBA" id="ARBA00009796"/>
    </source>
</evidence>
<comment type="function">
    <text evidence="13">Thiol-specific peroxidase that catalyzes the reduction of hydrogen peroxide and organic hydroperoxides to water and alcohols, respectively.</text>
</comment>
<dbReference type="InterPro" id="IPR013766">
    <property type="entry name" value="Thioredoxin_domain"/>
</dbReference>
<evidence type="ECO:0000256" key="6">
    <source>
        <dbReference type="ARBA" id="ARBA00023002"/>
    </source>
</evidence>
<accession>A0AA36F9A7</accession>
<dbReference type="InterPro" id="IPR000866">
    <property type="entry name" value="AhpC/TSA"/>
</dbReference>
<dbReference type="InterPro" id="IPR036249">
    <property type="entry name" value="Thioredoxin-like_sf"/>
</dbReference>
<feature type="region of interest" description="Disordered" evidence="15">
    <location>
        <begin position="218"/>
        <end position="237"/>
    </location>
</feature>
<gene>
    <name evidence="17" type="ORF">OCTVUL_1B022776</name>
</gene>
<dbReference type="InterPro" id="IPR050217">
    <property type="entry name" value="Peroxiredoxin"/>
</dbReference>
<evidence type="ECO:0000256" key="4">
    <source>
        <dbReference type="ARBA" id="ARBA00022559"/>
    </source>
</evidence>
<organism evidence="17 18">
    <name type="scientific">Octopus vulgaris</name>
    <name type="common">Common octopus</name>
    <dbReference type="NCBI Taxonomy" id="6645"/>
    <lineage>
        <taxon>Eukaryota</taxon>
        <taxon>Metazoa</taxon>
        <taxon>Spiralia</taxon>
        <taxon>Lophotrochozoa</taxon>
        <taxon>Mollusca</taxon>
        <taxon>Cephalopoda</taxon>
        <taxon>Coleoidea</taxon>
        <taxon>Octopodiformes</taxon>
        <taxon>Octopoda</taxon>
        <taxon>Incirrata</taxon>
        <taxon>Octopodidae</taxon>
        <taxon>Octopus</taxon>
    </lineage>
</organism>
<evidence type="ECO:0000256" key="12">
    <source>
        <dbReference type="ARBA" id="ARBA00079296"/>
    </source>
</evidence>
<keyword evidence="8 13" id="KW-0676">Redox-active center</keyword>
<keyword evidence="5 13" id="KW-0049">Antioxidant</keyword>
<reference evidence="17" key="1">
    <citation type="submission" date="2023-08" db="EMBL/GenBank/DDBJ databases">
        <authorList>
            <person name="Alioto T."/>
            <person name="Alioto T."/>
            <person name="Gomez Garrido J."/>
        </authorList>
    </citation>
    <scope>NUCLEOTIDE SEQUENCE</scope>
</reference>
<evidence type="ECO:0000256" key="8">
    <source>
        <dbReference type="ARBA" id="ARBA00023284"/>
    </source>
</evidence>
<dbReference type="GO" id="GO:0045454">
    <property type="term" value="P:cell redox homeostasis"/>
    <property type="evidence" value="ECO:0007669"/>
    <property type="project" value="TreeGrafter"/>
</dbReference>
<evidence type="ECO:0000256" key="14">
    <source>
        <dbReference type="PIRSR" id="PIRSR000239-1"/>
    </source>
</evidence>
<dbReference type="EC" id="1.11.1.24" evidence="2"/>
<evidence type="ECO:0000256" key="2">
    <source>
        <dbReference type="ARBA" id="ARBA00013017"/>
    </source>
</evidence>
<feature type="region of interest" description="Disordered" evidence="15">
    <location>
        <begin position="1"/>
        <end position="31"/>
    </location>
</feature>
<name>A0AA36F9A7_OCTVU</name>
<dbReference type="SUPFAM" id="SSF52833">
    <property type="entry name" value="Thioredoxin-like"/>
    <property type="match status" value="1"/>
</dbReference>
<feature type="active site" description="Cysteine sulfenic acid (-SOH) intermediate; for peroxidase activity" evidence="14">
    <location>
        <position position="91"/>
    </location>
</feature>
<evidence type="ECO:0000313" key="18">
    <source>
        <dbReference type="Proteomes" id="UP001162480"/>
    </source>
</evidence>
<proteinExistence type="inferred from homology"/>
<dbReference type="AlphaFoldDB" id="A0AA36F9A7"/>
<dbReference type="Pfam" id="PF00578">
    <property type="entry name" value="AhpC-TSA"/>
    <property type="match status" value="1"/>
</dbReference>
<evidence type="ECO:0000256" key="11">
    <source>
        <dbReference type="ARBA" id="ARBA00078288"/>
    </source>
</evidence>
<evidence type="ECO:0000256" key="9">
    <source>
        <dbReference type="ARBA" id="ARBA00032077"/>
    </source>
</evidence>
<comment type="similarity">
    <text evidence="1">Belongs to the peroxiredoxin family. AhpC/Prx1 subfamily.</text>
</comment>
<keyword evidence="4 13" id="KW-0575">Peroxidase</keyword>
<dbReference type="PANTHER" id="PTHR10681">
    <property type="entry name" value="THIOREDOXIN PEROXIDASE"/>
    <property type="match status" value="1"/>
</dbReference>
<evidence type="ECO:0000256" key="5">
    <source>
        <dbReference type="ARBA" id="ARBA00022862"/>
    </source>
</evidence>
<dbReference type="InterPro" id="IPR019479">
    <property type="entry name" value="Peroxiredoxin_C"/>
</dbReference>
<evidence type="ECO:0000256" key="15">
    <source>
        <dbReference type="SAM" id="MobiDB-lite"/>
    </source>
</evidence>
<keyword evidence="18" id="KW-1185">Reference proteome</keyword>
<feature type="compositionally biased region" description="Basic and acidic residues" evidence="15">
    <location>
        <begin position="225"/>
        <end position="237"/>
    </location>
</feature>